<dbReference type="OrthoDB" id="4335972at2"/>
<keyword evidence="1" id="KW-0732">Signal</keyword>
<evidence type="ECO:0000313" key="3">
    <source>
        <dbReference type="Proteomes" id="UP000279306"/>
    </source>
</evidence>
<accession>A0A448IIW6</accession>
<dbReference type="RefSeq" id="WP_048630286.1">
    <property type="nucleotide sequence ID" value="NZ_CVQQ01000001.1"/>
</dbReference>
<evidence type="ECO:0000313" key="2">
    <source>
        <dbReference type="EMBL" id="VEG52298.1"/>
    </source>
</evidence>
<name>A0A448IIW6_MYCAU</name>
<evidence type="ECO:0000256" key="1">
    <source>
        <dbReference type="SAM" id="SignalP"/>
    </source>
</evidence>
<dbReference type="KEGG" id="mauu:NCTC10437_01389"/>
<organism evidence="2 3">
    <name type="scientific">Mycolicibacterium aurum</name>
    <name type="common">Mycobacterium aurum</name>
    <dbReference type="NCBI Taxonomy" id="1791"/>
    <lineage>
        <taxon>Bacteria</taxon>
        <taxon>Bacillati</taxon>
        <taxon>Actinomycetota</taxon>
        <taxon>Actinomycetes</taxon>
        <taxon>Mycobacteriales</taxon>
        <taxon>Mycobacteriaceae</taxon>
        <taxon>Mycolicibacterium</taxon>
    </lineage>
</organism>
<sequence>MELKGFVRQGRNVALVGAAVGAVVGLTAPVASAEETAATSWTMPALKEEVLQNAVDAVIEAAGADNVKFNIYDRDYNQVVYNYTNWLVCGQSPSADSTVKITPGKPRTVTMALSRPSTGC</sequence>
<dbReference type="EMBL" id="LR134356">
    <property type="protein sequence ID" value="VEG52298.1"/>
    <property type="molecule type" value="Genomic_DNA"/>
</dbReference>
<dbReference type="Proteomes" id="UP000279306">
    <property type="component" value="Chromosome"/>
</dbReference>
<dbReference type="AlphaFoldDB" id="A0A448IIW6"/>
<proteinExistence type="predicted"/>
<gene>
    <name evidence="2" type="ORF">NCTC10437_01389</name>
</gene>
<protein>
    <recommendedName>
        <fullName evidence="4">PASTA domain-containing protein</fullName>
    </recommendedName>
</protein>
<feature type="chain" id="PRO_5019317747" description="PASTA domain-containing protein" evidence="1">
    <location>
        <begin position="34"/>
        <end position="120"/>
    </location>
</feature>
<reference evidence="2 3" key="1">
    <citation type="submission" date="2018-12" db="EMBL/GenBank/DDBJ databases">
        <authorList>
            <consortium name="Pathogen Informatics"/>
        </authorList>
    </citation>
    <scope>NUCLEOTIDE SEQUENCE [LARGE SCALE GENOMIC DNA]</scope>
    <source>
        <strain evidence="2 3">NCTC10437</strain>
    </source>
</reference>
<feature type="signal peptide" evidence="1">
    <location>
        <begin position="1"/>
        <end position="33"/>
    </location>
</feature>
<keyword evidence="3" id="KW-1185">Reference proteome</keyword>
<evidence type="ECO:0008006" key="4">
    <source>
        <dbReference type="Google" id="ProtNLM"/>
    </source>
</evidence>